<dbReference type="Proteomes" id="UP000800035">
    <property type="component" value="Unassembled WGS sequence"/>
</dbReference>
<feature type="compositionally biased region" description="Polar residues" evidence="1">
    <location>
        <begin position="23"/>
        <end position="32"/>
    </location>
</feature>
<feature type="compositionally biased region" description="Basic and acidic residues" evidence="1">
    <location>
        <begin position="1"/>
        <end position="22"/>
    </location>
</feature>
<sequence length="282" mass="31343">MADKKPASRKVKDDMTTLDSEKTLPTTRSTKVLSKGTKRERSPSASPTPDDASEPIIASPPAKKTKTRKASSKKSTDTAAKAAKAAKADEKKAEKERKANERKWKQDWKQWIESPANKTSATFQRDGADDDVINVKECLKVYNIKRDALSCLEHCPAPNPHAVAFTPMKLFKQADVQRLAFRKEAIMAGIPHEDDEELLSKGEELYEAKHGPVEDLYTAKLGGTKPAKDRAPEASNVSSYHWGLIRDLKAGHLLDDRALDALDELEDAGLRHMVDKDWKAED</sequence>
<evidence type="ECO:0000256" key="1">
    <source>
        <dbReference type="SAM" id="MobiDB-lite"/>
    </source>
</evidence>
<dbReference type="Gene3D" id="3.90.530.10">
    <property type="entry name" value="XPA C-terminal domain"/>
    <property type="match status" value="1"/>
</dbReference>
<reference evidence="2" key="1">
    <citation type="journal article" date="2020" name="Stud. Mycol.">
        <title>101 Dothideomycetes genomes: a test case for predicting lifestyles and emergence of pathogens.</title>
        <authorList>
            <person name="Haridas S."/>
            <person name="Albert R."/>
            <person name="Binder M."/>
            <person name="Bloem J."/>
            <person name="Labutti K."/>
            <person name="Salamov A."/>
            <person name="Andreopoulos B."/>
            <person name="Baker S."/>
            <person name="Barry K."/>
            <person name="Bills G."/>
            <person name="Bluhm B."/>
            <person name="Cannon C."/>
            <person name="Castanera R."/>
            <person name="Culley D."/>
            <person name="Daum C."/>
            <person name="Ezra D."/>
            <person name="Gonzalez J."/>
            <person name="Henrissat B."/>
            <person name="Kuo A."/>
            <person name="Liang C."/>
            <person name="Lipzen A."/>
            <person name="Lutzoni F."/>
            <person name="Magnuson J."/>
            <person name="Mondo S."/>
            <person name="Nolan M."/>
            <person name="Ohm R."/>
            <person name="Pangilinan J."/>
            <person name="Park H.-J."/>
            <person name="Ramirez L."/>
            <person name="Alfaro M."/>
            <person name="Sun H."/>
            <person name="Tritt A."/>
            <person name="Yoshinaga Y."/>
            <person name="Zwiers L.-H."/>
            <person name="Turgeon B."/>
            <person name="Goodwin S."/>
            <person name="Spatafora J."/>
            <person name="Crous P."/>
            <person name="Grigoriev I."/>
        </authorList>
    </citation>
    <scope>NUCLEOTIDE SEQUENCE</scope>
    <source>
        <strain evidence="2">CBS 675.92</strain>
    </source>
</reference>
<gene>
    <name evidence="2" type="ORF">CC80DRAFT_597512</name>
</gene>
<dbReference type="InterPro" id="IPR037129">
    <property type="entry name" value="XPA_sf"/>
</dbReference>
<dbReference type="OrthoDB" id="3799195at2759"/>
<proteinExistence type="predicted"/>
<name>A0A6A5TGT0_9PLEO</name>
<evidence type="ECO:0000313" key="2">
    <source>
        <dbReference type="EMBL" id="KAF1951380.1"/>
    </source>
</evidence>
<keyword evidence="3" id="KW-1185">Reference proteome</keyword>
<feature type="compositionally biased region" description="Basic and acidic residues" evidence="1">
    <location>
        <begin position="86"/>
        <end position="110"/>
    </location>
</feature>
<feature type="region of interest" description="Disordered" evidence="1">
    <location>
        <begin position="1"/>
        <end position="111"/>
    </location>
</feature>
<feature type="compositionally biased region" description="Basic residues" evidence="1">
    <location>
        <begin position="63"/>
        <end position="72"/>
    </location>
</feature>
<accession>A0A6A5TGT0</accession>
<dbReference type="EMBL" id="ML977018">
    <property type="protein sequence ID" value="KAF1951380.1"/>
    <property type="molecule type" value="Genomic_DNA"/>
</dbReference>
<evidence type="ECO:0000313" key="3">
    <source>
        <dbReference type="Proteomes" id="UP000800035"/>
    </source>
</evidence>
<protein>
    <recommendedName>
        <fullName evidence="4">XPA C-terminal domain-containing protein</fullName>
    </recommendedName>
</protein>
<dbReference type="CDD" id="cd21075">
    <property type="entry name" value="DBD_XPA-like"/>
    <property type="match status" value="1"/>
</dbReference>
<evidence type="ECO:0008006" key="4">
    <source>
        <dbReference type="Google" id="ProtNLM"/>
    </source>
</evidence>
<organism evidence="2 3">
    <name type="scientific">Byssothecium circinans</name>
    <dbReference type="NCBI Taxonomy" id="147558"/>
    <lineage>
        <taxon>Eukaryota</taxon>
        <taxon>Fungi</taxon>
        <taxon>Dikarya</taxon>
        <taxon>Ascomycota</taxon>
        <taxon>Pezizomycotina</taxon>
        <taxon>Dothideomycetes</taxon>
        <taxon>Pleosporomycetidae</taxon>
        <taxon>Pleosporales</taxon>
        <taxon>Massarineae</taxon>
        <taxon>Massarinaceae</taxon>
        <taxon>Byssothecium</taxon>
    </lineage>
</organism>
<dbReference type="AlphaFoldDB" id="A0A6A5TGT0"/>